<evidence type="ECO:0000313" key="2">
    <source>
        <dbReference type="Proteomes" id="UP000251647"/>
    </source>
</evidence>
<organism evidence="1 2">
    <name type="scientific">Photobacterium damselae</name>
    <dbReference type="NCBI Taxonomy" id="38293"/>
    <lineage>
        <taxon>Bacteria</taxon>
        <taxon>Pseudomonadati</taxon>
        <taxon>Pseudomonadota</taxon>
        <taxon>Gammaproteobacteria</taxon>
        <taxon>Vibrionales</taxon>
        <taxon>Vibrionaceae</taxon>
        <taxon>Photobacterium</taxon>
    </lineage>
</organism>
<dbReference type="AlphaFoldDB" id="A0A2X1XP19"/>
<accession>A0A2X1XP19</accession>
<protein>
    <submittedName>
        <fullName evidence="1">Uncharacterized protein</fullName>
    </submittedName>
</protein>
<gene>
    <name evidence="1" type="ORF">NCTC11647_03181</name>
</gene>
<name>A0A2X1XP19_PHODM</name>
<dbReference type="RefSeq" id="WP_155763176.1">
    <property type="nucleotide sequence ID" value="NZ_JACGLV010000005.1"/>
</dbReference>
<evidence type="ECO:0000313" key="1">
    <source>
        <dbReference type="EMBL" id="SPY44243.1"/>
    </source>
</evidence>
<dbReference type="Proteomes" id="UP000251647">
    <property type="component" value="Unassembled WGS sequence"/>
</dbReference>
<sequence length="55" mass="6587">MSKKWELLDQRVQRTFDRAVKKKGKLSLATIVESQYYFPRKYSIEPLVQEIKKIA</sequence>
<dbReference type="EMBL" id="UATL01000005">
    <property type="protein sequence ID" value="SPY44243.1"/>
    <property type="molecule type" value="Genomic_DNA"/>
</dbReference>
<reference evidence="1 2" key="1">
    <citation type="submission" date="2018-06" db="EMBL/GenBank/DDBJ databases">
        <authorList>
            <consortium name="Pathogen Informatics"/>
            <person name="Doyle S."/>
        </authorList>
    </citation>
    <scope>NUCLEOTIDE SEQUENCE [LARGE SCALE GENOMIC DNA]</scope>
    <source>
        <strain evidence="1 2">NCTC11647</strain>
    </source>
</reference>
<proteinExistence type="predicted"/>